<name>A0ABP8JDR0_9MICO</name>
<sequence length="334" mass="34972">MSTLHTDTRPMRVVVAGGTGALGTALTGALQRAGAEAVVLTRRPADSPELLRRTGPGLRFRQWDGRSVGDWAEELARTGEERIGVVNLAGALVDTRPTPAGIARLRDSRVRATEALVAASQEQAPVEAWVQGSTTAIWSDAGEARLDESSPLPAGAAALPQMTGVARPWEEAAAGAHARRTTVLRTSIVLQHDSPALDRLALLARAGLGGTVGRGDQWFSWIQLEDWLRIVLAALGLCGPELPGGILVAAAPHPVRNAELMARLRTRLAPRLPLLAPHGFGLSTPAPVLRAGAVLLATDPALGLTGRHATSRVLAEAGFRFAHPELPGALAAVL</sequence>
<dbReference type="Proteomes" id="UP001500642">
    <property type="component" value="Unassembled WGS sequence"/>
</dbReference>
<feature type="domain" description="DUF1731" evidence="2">
    <location>
        <begin position="284"/>
        <end position="332"/>
    </location>
</feature>
<keyword evidence="4" id="KW-1185">Reference proteome</keyword>
<evidence type="ECO:0000259" key="1">
    <source>
        <dbReference type="Pfam" id="PF01370"/>
    </source>
</evidence>
<evidence type="ECO:0000313" key="4">
    <source>
        <dbReference type="Proteomes" id="UP001500642"/>
    </source>
</evidence>
<dbReference type="PANTHER" id="PTHR11092:SF0">
    <property type="entry name" value="EPIMERASE FAMILY PROTEIN SDR39U1"/>
    <property type="match status" value="1"/>
</dbReference>
<dbReference type="Pfam" id="PF01370">
    <property type="entry name" value="Epimerase"/>
    <property type="match status" value="1"/>
</dbReference>
<dbReference type="EMBL" id="BAABGL010000006">
    <property type="protein sequence ID" value="GAA4389194.1"/>
    <property type="molecule type" value="Genomic_DNA"/>
</dbReference>
<dbReference type="Gene3D" id="3.40.50.720">
    <property type="entry name" value="NAD(P)-binding Rossmann-like Domain"/>
    <property type="match status" value="1"/>
</dbReference>
<dbReference type="InterPro" id="IPR001509">
    <property type="entry name" value="Epimerase_deHydtase"/>
</dbReference>
<comment type="caution">
    <text evidence="3">The sequence shown here is derived from an EMBL/GenBank/DDBJ whole genome shotgun (WGS) entry which is preliminary data.</text>
</comment>
<gene>
    <name evidence="3" type="ORF">GCM10023167_14760</name>
</gene>
<protein>
    <submittedName>
        <fullName evidence="3">TIGR01777 family oxidoreductase</fullName>
    </submittedName>
</protein>
<dbReference type="RefSeq" id="WP_345031095.1">
    <property type="nucleotide sequence ID" value="NZ_BAABGL010000006.1"/>
</dbReference>
<dbReference type="Pfam" id="PF08338">
    <property type="entry name" value="DUF1731"/>
    <property type="match status" value="1"/>
</dbReference>
<proteinExistence type="predicted"/>
<dbReference type="PANTHER" id="PTHR11092">
    <property type="entry name" value="SUGAR NUCLEOTIDE EPIMERASE RELATED"/>
    <property type="match status" value="1"/>
</dbReference>
<dbReference type="InterPro" id="IPR013549">
    <property type="entry name" value="DUF1731"/>
</dbReference>
<accession>A0ABP8JDR0</accession>
<organism evidence="3 4">
    <name type="scientific">Brevibacterium pityocampae</name>
    <dbReference type="NCBI Taxonomy" id="506594"/>
    <lineage>
        <taxon>Bacteria</taxon>
        <taxon>Bacillati</taxon>
        <taxon>Actinomycetota</taxon>
        <taxon>Actinomycetes</taxon>
        <taxon>Micrococcales</taxon>
        <taxon>Brevibacteriaceae</taxon>
        <taxon>Brevibacterium</taxon>
    </lineage>
</organism>
<dbReference type="InterPro" id="IPR036291">
    <property type="entry name" value="NAD(P)-bd_dom_sf"/>
</dbReference>
<evidence type="ECO:0000259" key="2">
    <source>
        <dbReference type="Pfam" id="PF08338"/>
    </source>
</evidence>
<dbReference type="SUPFAM" id="SSF51735">
    <property type="entry name" value="NAD(P)-binding Rossmann-fold domains"/>
    <property type="match status" value="1"/>
</dbReference>
<feature type="domain" description="NAD-dependent epimerase/dehydratase" evidence="1">
    <location>
        <begin position="13"/>
        <end position="235"/>
    </location>
</feature>
<reference evidence="4" key="1">
    <citation type="journal article" date="2019" name="Int. J. Syst. Evol. Microbiol.">
        <title>The Global Catalogue of Microorganisms (GCM) 10K type strain sequencing project: providing services to taxonomists for standard genome sequencing and annotation.</title>
        <authorList>
            <consortium name="The Broad Institute Genomics Platform"/>
            <consortium name="The Broad Institute Genome Sequencing Center for Infectious Disease"/>
            <person name="Wu L."/>
            <person name="Ma J."/>
        </authorList>
    </citation>
    <scope>NUCLEOTIDE SEQUENCE [LARGE SCALE GENOMIC DNA]</scope>
    <source>
        <strain evidence="4">JCM 17808</strain>
    </source>
</reference>
<evidence type="ECO:0000313" key="3">
    <source>
        <dbReference type="EMBL" id="GAA4389194.1"/>
    </source>
</evidence>